<comment type="subcellular location">
    <subcellularLocation>
        <location evidence="1">Nucleus</location>
    </subcellularLocation>
</comment>
<dbReference type="PROSITE" id="PS50888">
    <property type="entry name" value="BHLH"/>
    <property type="match status" value="1"/>
</dbReference>
<sequence length="246" mass="27918">MPRRKRASSPFETFDDDFDEDASSQSSKNGNPPIQRNAANARERARMRVLSSAFGRLKTKLPNIPPDTKLSKLDTLRLATMYIKQLKVLVEGGTATAESPEAFQESAGIFNMQGVPQSMTWPFGFHHMQNNSNSSVRLQPLQYSPTEWSNSRNSFSKYGRMSTTSNGNCSNNSASYQQATANMLDSHHWYTADEPMVEDINVNNNNNNCVFFEQQPEHHVKHNHDITQMHHQLYHTNHSNAQSSIR</sequence>
<dbReference type="InterPro" id="IPR011598">
    <property type="entry name" value="bHLH_dom"/>
</dbReference>
<feature type="region of interest" description="Disordered" evidence="6">
    <location>
        <begin position="1"/>
        <end position="43"/>
    </location>
</feature>
<dbReference type="Pfam" id="PF00010">
    <property type="entry name" value="HLH"/>
    <property type="match status" value="1"/>
</dbReference>
<dbReference type="GeneID" id="108965273"/>
<gene>
    <name evidence="8" type="primary">tcf21</name>
    <name evidence="8" type="ORF">c0_g2_i3</name>
</gene>
<evidence type="ECO:0000313" key="8">
    <source>
        <dbReference type="EMBL" id="JAI21565.1"/>
    </source>
</evidence>
<feature type="domain" description="BHLH" evidence="7">
    <location>
        <begin position="34"/>
        <end position="86"/>
    </location>
</feature>
<dbReference type="GO" id="GO:0000977">
    <property type="term" value="F:RNA polymerase II transcription regulatory region sequence-specific DNA binding"/>
    <property type="evidence" value="ECO:0007669"/>
    <property type="project" value="TreeGrafter"/>
</dbReference>
<evidence type="ECO:0000256" key="4">
    <source>
        <dbReference type="ARBA" id="ARBA00023163"/>
    </source>
</evidence>
<dbReference type="FunFam" id="4.10.280.10:FF:000010">
    <property type="entry name" value="Scleraxis bHLH transcription factor"/>
    <property type="match status" value="1"/>
</dbReference>
<dbReference type="Gene3D" id="4.10.280.10">
    <property type="entry name" value="Helix-loop-helix DNA-binding domain"/>
    <property type="match status" value="1"/>
</dbReference>
<dbReference type="InterPro" id="IPR036638">
    <property type="entry name" value="HLH_DNA-bd_sf"/>
</dbReference>
<evidence type="ECO:0000256" key="3">
    <source>
        <dbReference type="ARBA" id="ARBA00023125"/>
    </source>
</evidence>
<dbReference type="AlphaFoldDB" id="A0A0K8U5A8"/>
<dbReference type="GO" id="GO:0032502">
    <property type="term" value="P:developmental process"/>
    <property type="evidence" value="ECO:0007669"/>
    <property type="project" value="TreeGrafter"/>
</dbReference>
<dbReference type="CTD" id="37027"/>
<keyword evidence="4" id="KW-0804">Transcription</keyword>
<evidence type="ECO:0000256" key="2">
    <source>
        <dbReference type="ARBA" id="ARBA00023015"/>
    </source>
</evidence>
<reference evidence="8" key="1">
    <citation type="submission" date="2015-06" db="EMBL/GenBank/DDBJ databases">
        <authorList>
            <person name="Hoefler B.C."/>
            <person name="Straight P.D."/>
        </authorList>
    </citation>
    <scope>NUCLEOTIDE SEQUENCE</scope>
</reference>
<name>A0A0K8U5A8_BACLA</name>
<dbReference type="EMBL" id="GDHF01030749">
    <property type="protein sequence ID" value="JAI21565.1"/>
    <property type="molecule type" value="Transcribed_RNA"/>
</dbReference>
<dbReference type="GO" id="GO:0000981">
    <property type="term" value="F:DNA-binding transcription factor activity, RNA polymerase II-specific"/>
    <property type="evidence" value="ECO:0007669"/>
    <property type="project" value="TreeGrafter"/>
</dbReference>
<dbReference type="CDD" id="cd11423">
    <property type="entry name" value="bHLH_TS_musculin_like"/>
    <property type="match status" value="1"/>
</dbReference>
<evidence type="ECO:0000256" key="1">
    <source>
        <dbReference type="ARBA" id="ARBA00004123"/>
    </source>
</evidence>
<dbReference type="SMART" id="SM00353">
    <property type="entry name" value="HLH"/>
    <property type="match status" value="1"/>
</dbReference>
<dbReference type="GO" id="GO:0005634">
    <property type="term" value="C:nucleus"/>
    <property type="evidence" value="ECO:0007669"/>
    <property type="project" value="UniProtKB-SubCell"/>
</dbReference>
<dbReference type="OrthoDB" id="10055449at2759"/>
<evidence type="ECO:0000256" key="5">
    <source>
        <dbReference type="ARBA" id="ARBA00023242"/>
    </source>
</evidence>
<dbReference type="GO" id="GO:0046983">
    <property type="term" value="F:protein dimerization activity"/>
    <property type="evidence" value="ECO:0007669"/>
    <property type="project" value="InterPro"/>
</dbReference>
<proteinExistence type="predicted"/>
<keyword evidence="2" id="KW-0805">Transcription regulation</keyword>
<accession>A0A0K8U5A8</accession>
<organism evidence="8">
    <name type="scientific">Bactrocera latifrons</name>
    <name type="common">Malaysian fruit fly</name>
    <name type="synonym">Chaetodacus latifrons</name>
    <dbReference type="NCBI Taxonomy" id="174628"/>
    <lineage>
        <taxon>Eukaryota</taxon>
        <taxon>Metazoa</taxon>
        <taxon>Ecdysozoa</taxon>
        <taxon>Arthropoda</taxon>
        <taxon>Hexapoda</taxon>
        <taxon>Insecta</taxon>
        <taxon>Pterygota</taxon>
        <taxon>Neoptera</taxon>
        <taxon>Endopterygota</taxon>
        <taxon>Diptera</taxon>
        <taxon>Brachycera</taxon>
        <taxon>Muscomorpha</taxon>
        <taxon>Tephritoidea</taxon>
        <taxon>Tephritidae</taxon>
        <taxon>Bactrocera</taxon>
        <taxon>Bactrocera</taxon>
    </lineage>
</organism>
<dbReference type="SUPFAM" id="SSF47459">
    <property type="entry name" value="HLH, helix-loop-helix DNA-binding domain"/>
    <property type="match status" value="1"/>
</dbReference>
<keyword evidence="3" id="KW-0238">DNA-binding</keyword>
<evidence type="ECO:0000259" key="7">
    <source>
        <dbReference type="PROSITE" id="PS50888"/>
    </source>
</evidence>
<feature type="compositionally biased region" description="Acidic residues" evidence="6">
    <location>
        <begin position="13"/>
        <end position="22"/>
    </location>
</feature>
<dbReference type="PANTHER" id="PTHR23349:SF72">
    <property type="entry name" value="HLH54F"/>
    <property type="match status" value="1"/>
</dbReference>
<evidence type="ECO:0000256" key="6">
    <source>
        <dbReference type="SAM" id="MobiDB-lite"/>
    </source>
</evidence>
<protein>
    <submittedName>
        <fullName evidence="8">Transcription factor 21</fullName>
    </submittedName>
</protein>
<dbReference type="PANTHER" id="PTHR23349">
    <property type="entry name" value="BASIC HELIX-LOOP-HELIX TRANSCRIPTION FACTOR, TWIST"/>
    <property type="match status" value="1"/>
</dbReference>
<dbReference type="InterPro" id="IPR050283">
    <property type="entry name" value="E-box_TF_Regulators"/>
</dbReference>
<keyword evidence="5" id="KW-0539">Nucleus</keyword>